<dbReference type="Proteomes" id="UP001172756">
    <property type="component" value="Unassembled WGS sequence"/>
</dbReference>
<dbReference type="PANTHER" id="PTHR38459:SF1">
    <property type="entry name" value="PROPHAGE BACTOPRENOL-LINKED GLUCOSE TRANSLOCASE HOMOLOG"/>
    <property type="match status" value="1"/>
</dbReference>
<gene>
    <name evidence="8" type="ORF">QQ002_03815</name>
    <name evidence="9" type="ORF">QQX10_08935</name>
</gene>
<evidence type="ECO:0000256" key="3">
    <source>
        <dbReference type="ARBA" id="ARBA00022692"/>
    </source>
</evidence>
<protein>
    <submittedName>
        <fullName evidence="9">GtrA family protein</fullName>
    </submittedName>
</protein>
<comment type="subcellular location">
    <subcellularLocation>
        <location evidence="1">Membrane</location>
        <topology evidence="1">Multi-pass membrane protein</topology>
    </subcellularLocation>
</comment>
<dbReference type="Proteomes" id="UP001172737">
    <property type="component" value="Unassembled WGS sequence"/>
</dbReference>
<comment type="caution">
    <text evidence="9">The sequence shown here is derived from an EMBL/GenBank/DDBJ whole genome shotgun (WGS) entry which is preliminary data.</text>
</comment>
<dbReference type="AlphaFoldDB" id="A0AAW7M9F1"/>
<proteinExistence type="inferred from homology"/>
<evidence type="ECO:0000256" key="1">
    <source>
        <dbReference type="ARBA" id="ARBA00004141"/>
    </source>
</evidence>
<keyword evidence="10" id="KW-1185">Reference proteome</keyword>
<evidence type="ECO:0000313" key="11">
    <source>
        <dbReference type="Proteomes" id="UP001172756"/>
    </source>
</evidence>
<reference evidence="8 11" key="2">
    <citation type="submission" date="2023-06" db="EMBL/GenBank/DDBJ databases">
        <title>SYSU T0a273.</title>
        <authorList>
            <person name="Gao L."/>
            <person name="Fang B.-Z."/>
            <person name="Li W.-J."/>
        </authorList>
    </citation>
    <scope>NUCLEOTIDE SEQUENCE [LARGE SCALE GENOMIC DNA]</scope>
    <source>
        <strain evidence="8 11">SYSU T0a273</strain>
    </source>
</reference>
<evidence type="ECO:0000313" key="10">
    <source>
        <dbReference type="Proteomes" id="UP001172737"/>
    </source>
</evidence>
<dbReference type="PANTHER" id="PTHR38459">
    <property type="entry name" value="PROPHAGE BACTOPRENOL-LINKED GLUCOSE TRANSLOCASE HOMOLOG"/>
    <property type="match status" value="1"/>
</dbReference>
<evidence type="ECO:0000313" key="9">
    <source>
        <dbReference type="EMBL" id="MDN4488291.1"/>
    </source>
</evidence>
<accession>A0AAW7M9F1</accession>
<organism evidence="9 10">
    <name type="scientific">Demequina lignilytica</name>
    <dbReference type="NCBI Taxonomy" id="3051663"/>
    <lineage>
        <taxon>Bacteria</taxon>
        <taxon>Bacillati</taxon>
        <taxon>Actinomycetota</taxon>
        <taxon>Actinomycetes</taxon>
        <taxon>Micrococcales</taxon>
        <taxon>Demequinaceae</taxon>
        <taxon>Demequina</taxon>
    </lineage>
</organism>
<evidence type="ECO:0000259" key="7">
    <source>
        <dbReference type="Pfam" id="PF04138"/>
    </source>
</evidence>
<feature type="transmembrane region" description="Helical" evidence="6">
    <location>
        <begin position="58"/>
        <end position="77"/>
    </location>
</feature>
<keyword evidence="3 6" id="KW-0812">Transmembrane</keyword>
<dbReference type="InterPro" id="IPR007267">
    <property type="entry name" value="GtrA_DPMS_TM"/>
</dbReference>
<feature type="transmembrane region" description="Helical" evidence="6">
    <location>
        <begin position="17"/>
        <end position="38"/>
    </location>
</feature>
<evidence type="ECO:0000313" key="8">
    <source>
        <dbReference type="EMBL" id="MDN4482665.1"/>
    </source>
</evidence>
<name>A0AAW7M9F1_9MICO</name>
<dbReference type="InterPro" id="IPR051401">
    <property type="entry name" value="GtrA_CellWall_Glycosyl"/>
</dbReference>
<evidence type="ECO:0000256" key="4">
    <source>
        <dbReference type="ARBA" id="ARBA00022989"/>
    </source>
</evidence>
<dbReference type="RefSeq" id="WP_301119866.1">
    <property type="nucleotide sequence ID" value="NZ_JAUHPX010000005.1"/>
</dbReference>
<dbReference type="EMBL" id="JAUHQB010000002">
    <property type="protein sequence ID" value="MDN4482665.1"/>
    <property type="molecule type" value="Genomic_DNA"/>
</dbReference>
<sequence>MTITGWVRRRAGELTRFSVVGVAGVVVNLGVFNLLRLGPLAPDSTVAGDDDRVVTAKVVATLVSILFAWVAHRGWTFRGRRRHRPARELVLFGLVNAAALAVEAGAVAVSHHWWGLTSLWADNVASVIGIGLGTITRYAGYSLFVFADADDAARTGQASDAS</sequence>
<dbReference type="GO" id="GO:0005886">
    <property type="term" value="C:plasma membrane"/>
    <property type="evidence" value="ECO:0007669"/>
    <property type="project" value="TreeGrafter"/>
</dbReference>
<feature type="transmembrane region" description="Helical" evidence="6">
    <location>
        <begin position="89"/>
        <end position="114"/>
    </location>
</feature>
<evidence type="ECO:0000256" key="5">
    <source>
        <dbReference type="ARBA" id="ARBA00023136"/>
    </source>
</evidence>
<reference evidence="9" key="1">
    <citation type="submission" date="2023-06" db="EMBL/GenBank/DDBJ databases">
        <title>Sysu t00039.</title>
        <authorList>
            <person name="Gao L."/>
            <person name="Fang B.-Z."/>
            <person name="Li W.-J."/>
        </authorList>
    </citation>
    <scope>NUCLEOTIDE SEQUENCE</scope>
    <source>
        <strain evidence="9">SYSU T00039</strain>
    </source>
</reference>
<keyword evidence="4 6" id="KW-1133">Transmembrane helix</keyword>
<feature type="domain" description="GtrA/DPMS transmembrane" evidence="7">
    <location>
        <begin position="16"/>
        <end position="146"/>
    </location>
</feature>
<dbReference type="EMBL" id="JAUHPX010000005">
    <property type="protein sequence ID" value="MDN4488291.1"/>
    <property type="molecule type" value="Genomic_DNA"/>
</dbReference>
<keyword evidence="5 6" id="KW-0472">Membrane</keyword>
<comment type="similarity">
    <text evidence="2">Belongs to the GtrA family.</text>
</comment>
<dbReference type="GO" id="GO:0000271">
    <property type="term" value="P:polysaccharide biosynthetic process"/>
    <property type="evidence" value="ECO:0007669"/>
    <property type="project" value="InterPro"/>
</dbReference>
<evidence type="ECO:0000256" key="6">
    <source>
        <dbReference type="SAM" id="Phobius"/>
    </source>
</evidence>
<evidence type="ECO:0000256" key="2">
    <source>
        <dbReference type="ARBA" id="ARBA00009399"/>
    </source>
</evidence>
<dbReference type="Pfam" id="PF04138">
    <property type="entry name" value="GtrA_DPMS_TM"/>
    <property type="match status" value="1"/>
</dbReference>